<dbReference type="PANTHER" id="PTHR43639:SF1">
    <property type="entry name" value="SHORT-CHAIN DEHYDROGENASE_REDUCTASE FAMILY PROTEIN"/>
    <property type="match status" value="1"/>
</dbReference>
<dbReference type="InterPro" id="IPR036291">
    <property type="entry name" value="NAD(P)-bd_dom_sf"/>
</dbReference>
<proteinExistence type="inferred from homology"/>
<evidence type="ECO:0000256" key="1">
    <source>
        <dbReference type="ARBA" id="ARBA00006484"/>
    </source>
</evidence>
<evidence type="ECO:0000256" key="2">
    <source>
        <dbReference type="ARBA" id="ARBA00023002"/>
    </source>
</evidence>
<dbReference type="Gene3D" id="3.40.50.720">
    <property type="entry name" value="NAD(P)-binding Rossmann-like Domain"/>
    <property type="match status" value="1"/>
</dbReference>
<keyword evidence="4" id="KW-1185">Reference proteome</keyword>
<gene>
    <name evidence="3" type="ORF">CF651_01620</name>
</gene>
<dbReference type="Proteomes" id="UP000215509">
    <property type="component" value="Unassembled WGS sequence"/>
</dbReference>
<dbReference type="AlphaFoldDB" id="A0A229UWC5"/>
<dbReference type="SUPFAM" id="SSF51735">
    <property type="entry name" value="NAD(P)-binding Rossmann-fold domains"/>
    <property type="match status" value="1"/>
</dbReference>
<organism evidence="3 4">
    <name type="scientific">Paenibacillus rigui</name>
    <dbReference type="NCBI Taxonomy" id="554312"/>
    <lineage>
        <taxon>Bacteria</taxon>
        <taxon>Bacillati</taxon>
        <taxon>Bacillota</taxon>
        <taxon>Bacilli</taxon>
        <taxon>Bacillales</taxon>
        <taxon>Paenibacillaceae</taxon>
        <taxon>Paenibacillus</taxon>
    </lineage>
</organism>
<reference evidence="3 4" key="1">
    <citation type="submission" date="2017-07" db="EMBL/GenBank/DDBJ databases">
        <title>Genome sequencing and assembly of Paenibacillus rigui.</title>
        <authorList>
            <person name="Mayilraj S."/>
        </authorList>
    </citation>
    <scope>NUCLEOTIDE SEQUENCE [LARGE SCALE GENOMIC DNA]</scope>
    <source>
        <strain evidence="3 4">JCM 16352</strain>
    </source>
</reference>
<dbReference type="FunFam" id="3.40.50.720:FF:000084">
    <property type="entry name" value="Short-chain dehydrogenase reductase"/>
    <property type="match status" value="1"/>
</dbReference>
<dbReference type="InterPro" id="IPR020904">
    <property type="entry name" value="Sc_DH/Rdtase_CS"/>
</dbReference>
<dbReference type="PROSITE" id="PS00061">
    <property type="entry name" value="ADH_SHORT"/>
    <property type="match status" value="1"/>
</dbReference>
<dbReference type="PANTHER" id="PTHR43639">
    <property type="entry name" value="OXIDOREDUCTASE, SHORT-CHAIN DEHYDROGENASE/REDUCTASE FAMILY (AFU_ORTHOLOGUE AFUA_5G02870)"/>
    <property type="match status" value="1"/>
</dbReference>
<name>A0A229UWC5_9BACL</name>
<dbReference type="GO" id="GO:0016491">
    <property type="term" value="F:oxidoreductase activity"/>
    <property type="evidence" value="ECO:0007669"/>
    <property type="project" value="UniProtKB-KW"/>
</dbReference>
<dbReference type="PRINTS" id="PR00081">
    <property type="entry name" value="GDHRDH"/>
</dbReference>
<comment type="similarity">
    <text evidence="1">Belongs to the short-chain dehydrogenases/reductases (SDR) family.</text>
</comment>
<evidence type="ECO:0000313" key="4">
    <source>
        <dbReference type="Proteomes" id="UP000215509"/>
    </source>
</evidence>
<comment type="caution">
    <text evidence="3">The sequence shown here is derived from an EMBL/GenBank/DDBJ whole genome shotgun (WGS) entry which is preliminary data.</text>
</comment>
<dbReference type="RefSeq" id="WP_094013086.1">
    <property type="nucleotide sequence ID" value="NZ_NMQW01000002.1"/>
</dbReference>
<keyword evidence="2" id="KW-0560">Oxidoreductase</keyword>
<dbReference type="PRINTS" id="PR00080">
    <property type="entry name" value="SDRFAMILY"/>
</dbReference>
<dbReference type="InterPro" id="IPR002347">
    <property type="entry name" value="SDR_fam"/>
</dbReference>
<dbReference type="Pfam" id="PF13561">
    <property type="entry name" value="adh_short_C2"/>
    <property type="match status" value="1"/>
</dbReference>
<evidence type="ECO:0000313" key="3">
    <source>
        <dbReference type="EMBL" id="OXM87836.1"/>
    </source>
</evidence>
<dbReference type="OrthoDB" id="9803333at2"/>
<sequence length="259" mass="27486">MDTREHNQERTGKLQGKLALVTGASRGLGRWIAFELAKHGAAVAVNYANNHQDAEQTVGLIAEAGGTAMAFRADITKEAEVAGLVQEVTTAFGRSVAILVNNATGPQPMLSIEESDWAAYMDQLEFFVKAPLLLTKAVLPGMKAQGKGSIINIGSEVVQLGNARFSSYVTAKSAMVGMTRSWANELGPAGIRVNLIAPGWIPVERHEGVDTSDYARTLPLQRVGEPQDIASATAFLASDEARFITGQCLSVNGGNTFGI</sequence>
<protein>
    <submittedName>
        <fullName evidence="3">3-oxoacyl-ACP reductase</fullName>
    </submittedName>
</protein>
<dbReference type="EMBL" id="NMQW01000002">
    <property type="protein sequence ID" value="OXM87836.1"/>
    <property type="molecule type" value="Genomic_DNA"/>
</dbReference>
<accession>A0A229UWC5</accession>
<dbReference type="GO" id="GO:0008206">
    <property type="term" value="P:bile acid metabolic process"/>
    <property type="evidence" value="ECO:0007669"/>
    <property type="project" value="UniProtKB-ARBA"/>
</dbReference>